<gene>
    <name evidence="1" type="ORF">AVEN_40014_1</name>
</gene>
<dbReference type="EMBL" id="BGPR01026883">
    <property type="protein sequence ID" value="GBN96942.1"/>
    <property type="molecule type" value="Genomic_DNA"/>
</dbReference>
<proteinExistence type="predicted"/>
<sequence length="65" mass="7464">VRLIDAISSGSRIEAMCLVQFPSLCVPQLHHWMLTRVGMEEVTYFNLQCGQWSSDWMGYAQINQS</sequence>
<organism evidence="1 2">
    <name type="scientific">Araneus ventricosus</name>
    <name type="common">Orbweaver spider</name>
    <name type="synonym">Epeira ventricosa</name>
    <dbReference type="NCBI Taxonomy" id="182803"/>
    <lineage>
        <taxon>Eukaryota</taxon>
        <taxon>Metazoa</taxon>
        <taxon>Ecdysozoa</taxon>
        <taxon>Arthropoda</taxon>
        <taxon>Chelicerata</taxon>
        <taxon>Arachnida</taxon>
        <taxon>Araneae</taxon>
        <taxon>Araneomorphae</taxon>
        <taxon>Entelegynae</taxon>
        <taxon>Araneoidea</taxon>
        <taxon>Araneidae</taxon>
        <taxon>Araneus</taxon>
    </lineage>
</organism>
<keyword evidence="2" id="KW-1185">Reference proteome</keyword>
<evidence type="ECO:0000313" key="1">
    <source>
        <dbReference type="EMBL" id="GBN96942.1"/>
    </source>
</evidence>
<feature type="non-terminal residue" evidence="1">
    <location>
        <position position="1"/>
    </location>
</feature>
<protein>
    <submittedName>
        <fullName evidence="1">Uncharacterized protein</fullName>
    </submittedName>
</protein>
<evidence type="ECO:0000313" key="2">
    <source>
        <dbReference type="Proteomes" id="UP000499080"/>
    </source>
</evidence>
<dbReference type="AlphaFoldDB" id="A0A4Y2T8J7"/>
<accession>A0A4Y2T8J7</accession>
<name>A0A4Y2T8J7_ARAVE</name>
<reference evidence="1 2" key="1">
    <citation type="journal article" date="2019" name="Sci. Rep.">
        <title>Orb-weaving spider Araneus ventricosus genome elucidates the spidroin gene catalogue.</title>
        <authorList>
            <person name="Kono N."/>
            <person name="Nakamura H."/>
            <person name="Ohtoshi R."/>
            <person name="Moran D.A.P."/>
            <person name="Shinohara A."/>
            <person name="Yoshida Y."/>
            <person name="Fujiwara M."/>
            <person name="Mori M."/>
            <person name="Tomita M."/>
            <person name="Arakawa K."/>
        </authorList>
    </citation>
    <scope>NUCLEOTIDE SEQUENCE [LARGE SCALE GENOMIC DNA]</scope>
</reference>
<dbReference type="Proteomes" id="UP000499080">
    <property type="component" value="Unassembled WGS sequence"/>
</dbReference>
<comment type="caution">
    <text evidence="1">The sequence shown here is derived from an EMBL/GenBank/DDBJ whole genome shotgun (WGS) entry which is preliminary data.</text>
</comment>